<name>A0A3P3Q609_9FIRM</name>
<dbReference type="AlphaFoldDB" id="A0A3P3Q609"/>
<feature type="transmembrane region" description="Helical" evidence="1">
    <location>
        <begin position="12"/>
        <end position="29"/>
    </location>
</feature>
<dbReference type="RefSeq" id="WP_124950840.1">
    <property type="nucleotide sequence ID" value="NZ_RRCM01000001.1"/>
</dbReference>
<evidence type="ECO:0000313" key="2">
    <source>
        <dbReference type="EMBL" id="RRJ15843.1"/>
    </source>
</evidence>
<evidence type="ECO:0000256" key="1">
    <source>
        <dbReference type="SAM" id="Phobius"/>
    </source>
</evidence>
<dbReference type="Proteomes" id="UP000276982">
    <property type="component" value="Unassembled WGS sequence"/>
</dbReference>
<comment type="caution">
    <text evidence="2">The sequence shown here is derived from an EMBL/GenBank/DDBJ whole genome shotgun (WGS) entry which is preliminary data.</text>
</comment>
<keyword evidence="1" id="KW-0812">Transmembrane</keyword>
<dbReference type="EMBL" id="RRCM01000001">
    <property type="protein sequence ID" value="RRJ15843.1"/>
    <property type="molecule type" value="Genomic_DNA"/>
</dbReference>
<keyword evidence="1" id="KW-1133">Transmembrane helix</keyword>
<sequence length="465" mass="53844">MKLEYKKRIYWLLRFILIICVINVLTGFYEFCTSSKNANANQIIWKGERYNKTETGYHSIDELKYLVDIPTDCDVKDIWAVASYYAKDDSECDTRLKELKGIYDEGGAKAVVENIMSKDIGDDKKTMMEYLIVDGCIIESPSNDTELLNNVLEHCYDRDYGFLGYKRYIDIGNKLYKKNVKLERIIEAFETLSKYTIDRAIVMPKSEDGHESAIETAYYHRMIQLFQTFSSLSYFDDNLLAAKSYPGKDNKKYVVRASIKENYDIVLSYKKYRSFIDLGHISIYGRYKNLNMIIKNVSIRDLDDFDIANYLSLKSPETYMLGDKLVSLKVVSSIFRLCGTYVIVYDSDIHTLEGLSYGFYPVLPVYSYFDTYNIVASPDSHYIDTVEAIKNFNTNFSKGGYLEEFANDIGYDKNNPVTLENFGEKIDEFCSMEEKVNRFLYIGYNIGIGSIVNDFTGREPLHKKD</sequence>
<accession>A0A3P3Q609</accession>
<gene>
    <name evidence="2" type="ORF">EHW90_02015</name>
</gene>
<protein>
    <submittedName>
        <fullName evidence="2">Uncharacterized protein</fullName>
    </submittedName>
</protein>
<keyword evidence="3" id="KW-1185">Reference proteome</keyword>
<keyword evidence="1" id="KW-0472">Membrane</keyword>
<organism evidence="2 3">
    <name type="scientific">Lachnoanaerobaculum orale</name>
    <dbReference type="NCBI Taxonomy" id="979627"/>
    <lineage>
        <taxon>Bacteria</taxon>
        <taxon>Bacillati</taxon>
        <taxon>Bacillota</taxon>
        <taxon>Clostridia</taxon>
        <taxon>Lachnospirales</taxon>
        <taxon>Lachnospiraceae</taxon>
        <taxon>Lachnoanaerobaculum</taxon>
    </lineage>
</organism>
<proteinExistence type="predicted"/>
<reference evidence="2 3" key="1">
    <citation type="submission" date="2018-11" db="EMBL/GenBank/DDBJ databases">
        <title>Genome sequencing of Lachnoanaerobaculum orale DSM 24553T.</title>
        <authorList>
            <person name="Kook J.-K."/>
            <person name="Park S.-N."/>
            <person name="Lim Y.K."/>
        </authorList>
    </citation>
    <scope>NUCLEOTIDE SEQUENCE [LARGE SCALE GENOMIC DNA]</scope>
    <source>
        <strain evidence="2 3">DSM 24553</strain>
    </source>
</reference>
<evidence type="ECO:0000313" key="3">
    <source>
        <dbReference type="Proteomes" id="UP000276982"/>
    </source>
</evidence>